<dbReference type="PANTHER" id="PTHR47756">
    <property type="entry name" value="BLL6612 PROTEIN-RELATED"/>
    <property type="match status" value="1"/>
</dbReference>
<feature type="domain" description="DUF6596" evidence="3">
    <location>
        <begin position="200"/>
        <end position="301"/>
    </location>
</feature>
<accession>A0A7W8DIM1</accession>
<dbReference type="Gene3D" id="1.10.10.10">
    <property type="entry name" value="Winged helix-like DNA-binding domain superfamily/Winged helix DNA-binding domain"/>
    <property type="match status" value="1"/>
</dbReference>
<dbReference type="GO" id="GO:0003677">
    <property type="term" value="F:DNA binding"/>
    <property type="evidence" value="ECO:0007669"/>
    <property type="project" value="InterPro"/>
</dbReference>
<dbReference type="GO" id="GO:0016987">
    <property type="term" value="F:sigma factor activity"/>
    <property type="evidence" value="ECO:0007669"/>
    <property type="project" value="InterPro"/>
</dbReference>
<dbReference type="AlphaFoldDB" id="A0A7W8DIM1"/>
<dbReference type="InterPro" id="IPR014284">
    <property type="entry name" value="RNA_pol_sigma-70_dom"/>
</dbReference>
<dbReference type="Pfam" id="PF20239">
    <property type="entry name" value="DUF6596"/>
    <property type="match status" value="1"/>
</dbReference>
<dbReference type="Pfam" id="PF04542">
    <property type="entry name" value="Sigma70_r2"/>
    <property type="match status" value="1"/>
</dbReference>
<name>A0A7W8DIM1_9BACT</name>
<dbReference type="InterPro" id="IPR013249">
    <property type="entry name" value="RNA_pol_sigma70_r4_t2"/>
</dbReference>
<proteinExistence type="predicted"/>
<evidence type="ECO:0000259" key="2">
    <source>
        <dbReference type="Pfam" id="PF08281"/>
    </source>
</evidence>
<dbReference type="Proteomes" id="UP000590740">
    <property type="component" value="Unassembled WGS sequence"/>
</dbReference>
<evidence type="ECO:0000313" key="5">
    <source>
        <dbReference type="Proteomes" id="UP000590740"/>
    </source>
</evidence>
<evidence type="ECO:0000259" key="3">
    <source>
        <dbReference type="Pfam" id="PF20239"/>
    </source>
</evidence>
<dbReference type="Pfam" id="PF08281">
    <property type="entry name" value="Sigma70_r4_2"/>
    <property type="match status" value="1"/>
</dbReference>
<dbReference type="InterPro" id="IPR013325">
    <property type="entry name" value="RNA_pol_sigma_r2"/>
</dbReference>
<dbReference type="NCBIfam" id="TIGR02937">
    <property type="entry name" value="sigma70-ECF"/>
    <property type="match status" value="1"/>
</dbReference>
<dbReference type="InterPro" id="IPR007627">
    <property type="entry name" value="RNA_pol_sigma70_r2"/>
</dbReference>
<dbReference type="EMBL" id="JACHIG010000001">
    <property type="protein sequence ID" value="MBB5031115.1"/>
    <property type="molecule type" value="Genomic_DNA"/>
</dbReference>
<sequence>MNEPATPDDPTSKDACAQLATEHFFRHESARLVATLAGQFGAQRLQWVEDVVQEALVRALQTWPYRGVPDNPAAWLTQTARHLALDQLRREQRWNEREEGVSTEQARWMAVPVEEASWDDAHLRDDILRLMFVCCHPQLSPEAQIALALRTLCGLSPAEIAAAFVTTEAAISKRLVRARARIRELELPFELPEAHELPQRLDAVLATLYLLFNEGYKASSGEHLVRADLCHEAIRLAELLATHPATSQPRCHALLALMLLSAARLPARTDDAGDILRLHEQNRSLWDQSLIQRGIQHLQLSAQGDTLTEYHLEAGIAACHSTATTHEATDWSRILVLYDQLMQLKPSPVVALNRAIAVGRVHGAQRGLDALGTVKGLDTYLSLHAARGAFATELGQHQTAATHYCRALALAVLPSERRFFESRIADSEAAAAGFGT</sequence>
<dbReference type="RefSeq" id="WP_184338057.1">
    <property type="nucleotide sequence ID" value="NZ_JACHIG010000001.1"/>
</dbReference>
<dbReference type="InterPro" id="IPR013324">
    <property type="entry name" value="RNA_pol_sigma_r3/r4-like"/>
</dbReference>
<feature type="domain" description="RNA polymerase sigma factor 70 region 4 type 2" evidence="2">
    <location>
        <begin position="131"/>
        <end position="182"/>
    </location>
</feature>
<dbReference type="GO" id="GO:0006352">
    <property type="term" value="P:DNA-templated transcription initiation"/>
    <property type="evidence" value="ECO:0007669"/>
    <property type="project" value="InterPro"/>
</dbReference>
<keyword evidence="5" id="KW-1185">Reference proteome</keyword>
<dbReference type="SUPFAM" id="SSF88946">
    <property type="entry name" value="Sigma2 domain of RNA polymerase sigma factors"/>
    <property type="match status" value="1"/>
</dbReference>
<comment type="caution">
    <text evidence="4">The sequence shown here is derived from an EMBL/GenBank/DDBJ whole genome shotgun (WGS) entry which is preliminary data.</text>
</comment>
<gene>
    <name evidence="4" type="ORF">HNQ65_000669</name>
</gene>
<dbReference type="InterPro" id="IPR046531">
    <property type="entry name" value="DUF6596"/>
</dbReference>
<reference evidence="4 5" key="1">
    <citation type="submission" date="2020-08" db="EMBL/GenBank/DDBJ databases">
        <title>Genomic Encyclopedia of Type Strains, Phase IV (KMG-IV): sequencing the most valuable type-strain genomes for metagenomic binning, comparative biology and taxonomic classification.</title>
        <authorList>
            <person name="Goeker M."/>
        </authorList>
    </citation>
    <scope>NUCLEOTIDE SEQUENCE [LARGE SCALE GENOMIC DNA]</scope>
    <source>
        <strain evidence="4 5">DSM 12252</strain>
    </source>
</reference>
<evidence type="ECO:0000313" key="4">
    <source>
        <dbReference type="EMBL" id="MBB5031115.1"/>
    </source>
</evidence>
<protein>
    <submittedName>
        <fullName evidence="4">RNA polymerase sigma-70 factor (ECF subfamily)</fullName>
    </submittedName>
</protein>
<organism evidence="4 5">
    <name type="scientific">Prosthecobacter vanneervenii</name>
    <dbReference type="NCBI Taxonomy" id="48466"/>
    <lineage>
        <taxon>Bacteria</taxon>
        <taxon>Pseudomonadati</taxon>
        <taxon>Verrucomicrobiota</taxon>
        <taxon>Verrucomicrobiia</taxon>
        <taxon>Verrucomicrobiales</taxon>
        <taxon>Verrucomicrobiaceae</taxon>
        <taxon>Prosthecobacter</taxon>
    </lineage>
</organism>
<dbReference type="PANTHER" id="PTHR47756:SF2">
    <property type="entry name" value="BLL6612 PROTEIN"/>
    <property type="match status" value="1"/>
</dbReference>
<dbReference type="InterPro" id="IPR036388">
    <property type="entry name" value="WH-like_DNA-bd_sf"/>
</dbReference>
<evidence type="ECO:0000259" key="1">
    <source>
        <dbReference type="Pfam" id="PF04542"/>
    </source>
</evidence>
<dbReference type="Gene3D" id="1.10.1740.10">
    <property type="match status" value="1"/>
</dbReference>
<feature type="domain" description="RNA polymerase sigma-70 region 2" evidence="1">
    <location>
        <begin position="30"/>
        <end position="93"/>
    </location>
</feature>
<dbReference type="SUPFAM" id="SSF88659">
    <property type="entry name" value="Sigma3 and sigma4 domains of RNA polymerase sigma factors"/>
    <property type="match status" value="1"/>
</dbReference>